<reference evidence="10 11" key="1">
    <citation type="submission" date="2016-11" db="EMBL/GenBank/DDBJ databases">
        <authorList>
            <person name="Jaros S."/>
            <person name="Januszkiewicz K."/>
            <person name="Wedrychowicz H."/>
        </authorList>
    </citation>
    <scope>NUCLEOTIDE SEQUENCE [LARGE SCALE GENOMIC DNA]</scope>
    <source>
        <strain evidence="10 11">DSM 6191</strain>
    </source>
</reference>
<accession>A0A1M5UA18</accession>
<dbReference type="GO" id="GO:0022857">
    <property type="term" value="F:transmembrane transporter activity"/>
    <property type="evidence" value="ECO:0007669"/>
    <property type="project" value="InterPro"/>
</dbReference>
<dbReference type="Pfam" id="PF00528">
    <property type="entry name" value="BPD_transp_1"/>
    <property type="match status" value="1"/>
</dbReference>
<dbReference type="Gene3D" id="1.10.3720.10">
    <property type="entry name" value="MetI-like"/>
    <property type="match status" value="1"/>
</dbReference>
<evidence type="ECO:0000313" key="10">
    <source>
        <dbReference type="EMBL" id="SHH59751.1"/>
    </source>
</evidence>
<evidence type="ECO:0000256" key="1">
    <source>
        <dbReference type="ARBA" id="ARBA00004651"/>
    </source>
</evidence>
<keyword evidence="3" id="KW-1003">Cell membrane</keyword>
<comment type="similarity">
    <text evidence="8">Belongs to the binding-protein-dependent transport system permease family.</text>
</comment>
<evidence type="ECO:0000259" key="9">
    <source>
        <dbReference type="PROSITE" id="PS50928"/>
    </source>
</evidence>
<feature type="transmembrane region" description="Helical" evidence="8">
    <location>
        <begin position="56"/>
        <end position="77"/>
    </location>
</feature>
<dbReference type="SUPFAM" id="SSF161098">
    <property type="entry name" value="MetI-like"/>
    <property type="match status" value="1"/>
</dbReference>
<dbReference type="GO" id="GO:0006865">
    <property type="term" value="P:amino acid transport"/>
    <property type="evidence" value="ECO:0007669"/>
    <property type="project" value="UniProtKB-KW"/>
</dbReference>
<dbReference type="RefSeq" id="WP_083553369.1">
    <property type="nucleotide sequence ID" value="NZ_FQXU01000003.1"/>
</dbReference>
<keyword evidence="7 8" id="KW-0472">Membrane</keyword>
<comment type="subcellular location">
    <subcellularLocation>
        <location evidence="1 8">Cell membrane</location>
        <topology evidence="1 8">Multi-pass membrane protein</topology>
    </subcellularLocation>
</comment>
<proteinExistence type="inferred from homology"/>
<dbReference type="CDD" id="cd06261">
    <property type="entry name" value="TM_PBP2"/>
    <property type="match status" value="1"/>
</dbReference>
<dbReference type="InterPro" id="IPR000515">
    <property type="entry name" value="MetI-like"/>
</dbReference>
<dbReference type="InterPro" id="IPR035906">
    <property type="entry name" value="MetI-like_sf"/>
</dbReference>
<evidence type="ECO:0000256" key="7">
    <source>
        <dbReference type="ARBA" id="ARBA00023136"/>
    </source>
</evidence>
<dbReference type="PANTHER" id="PTHR30614:SF46">
    <property type="entry name" value="ABC TRANSPORTER MEMBRANE SPANNING PERMEASE-GLUTAMINE TRANSPORT"/>
    <property type="match status" value="1"/>
</dbReference>
<evidence type="ECO:0000256" key="4">
    <source>
        <dbReference type="ARBA" id="ARBA00022692"/>
    </source>
</evidence>
<dbReference type="InterPro" id="IPR010065">
    <property type="entry name" value="AA_ABC_transptr_permease_3TM"/>
</dbReference>
<evidence type="ECO:0000256" key="5">
    <source>
        <dbReference type="ARBA" id="ARBA00022970"/>
    </source>
</evidence>
<feature type="transmembrane region" description="Helical" evidence="8">
    <location>
        <begin position="20"/>
        <end position="44"/>
    </location>
</feature>
<dbReference type="GO" id="GO:0043190">
    <property type="term" value="C:ATP-binding cassette (ABC) transporter complex"/>
    <property type="evidence" value="ECO:0007669"/>
    <property type="project" value="InterPro"/>
</dbReference>
<keyword evidence="5" id="KW-0029">Amino-acid transport</keyword>
<dbReference type="FunFam" id="1.10.3720.10:FF:000033">
    <property type="entry name" value="Polar amino acid ABC transporter permease"/>
    <property type="match status" value="1"/>
</dbReference>
<sequence length="221" mass="24462">MQLLEILKESLPSLTTGILVTIRISIISLILAFILGIILGIFTISKSKILNAISTVYIYIIRGTPLMVQAYFIYFGIAPIIAQRSDPMVCAIIAITLNASAYMSEIFRAGIQAIDVGQMEASRSLGLGYFKTMQKVILPQAVKIMIPSIINQFIITIKDTSILSVISIRELTASGQIIVARNFKPLETYAAVALMYLVLITLLTLLSKYIERRLHRGHKSI</sequence>
<protein>
    <submittedName>
        <fullName evidence="10">Polar amino acid transport system substrate-binding protein</fullName>
    </submittedName>
</protein>
<keyword evidence="6 8" id="KW-1133">Transmembrane helix</keyword>
<dbReference type="AlphaFoldDB" id="A0A1M5UA18"/>
<dbReference type="EMBL" id="FQXU01000003">
    <property type="protein sequence ID" value="SHH59751.1"/>
    <property type="molecule type" value="Genomic_DNA"/>
</dbReference>
<feature type="transmembrane region" description="Helical" evidence="8">
    <location>
        <begin position="189"/>
        <end position="210"/>
    </location>
</feature>
<dbReference type="NCBIfam" id="TIGR01726">
    <property type="entry name" value="HEQRo_perm_3TM"/>
    <property type="match status" value="1"/>
</dbReference>
<keyword evidence="4 8" id="KW-0812">Transmembrane</keyword>
<dbReference type="Proteomes" id="UP000184241">
    <property type="component" value="Unassembled WGS sequence"/>
</dbReference>
<organism evidence="10 11">
    <name type="scientific">Clostridium intestinale DSM 6191</name>
    <dbReference type="NCBI Taxonomy" id="1121320"/>
    <lineage>
        <taxon>Bacteria</taxon>
        <taxon>Bacillati</taxon>
        <taxon>Bacillota</taxon>
        <taxon>Clostridia</taxon>
        <taxon>Eubacteriales</taxon>
        <taxon>Clostridiaceae</taxon>
        <taxon>Clostridium</taxon>
    </lineage>
</organism>
<gene>
    <name evidence="10" type="ORF">SAMN02745941_00454</name>
</gene>
<feature type="domain" description="ABC transmembrane type-1" evidence="9">
    <location>
        <begin position="18"/>
        <end position="207"/>
    </location>
</feature>
<name>A0A1M5UA18_9CLOT</name>
<keyword evidence="2 8" id="KW-0813">Transport</keyword>
<evidence type="ECO:0000256" key="8">
    <source>
        <dbReference type="RuleBase" id="RU363032"/>
    </source>
</evidence>
<dbReference type="InterPro" id="IPR043429">
    <property type="entry name" value="ArtM/GltK/GlnP/TcyL/YhdX-like"/>
</dbReference>
<evidence type="ECO:0000256" key="6">
    <source>
        <dbReference type="ARBA" id="ARBA00022989"/>
    </source>
</evidence>
<evidence type="ECO:0000313" key="11">
    <source>
        <dbReference type="Proteomes" id="UP000184241"/>
    </source>
</evidence>
<dbReference type="PANTHER" id="PTHR30614">
    <property type="entry name" value="MEMBRANE COMPONENT OF AMINO ACID ABC TRANSPORTER"/>
    <property type="match status" value="1"/>
</dbReference>
<evidence type="ECO:0000256" key="2">
    <source>
        <dbReference type="ARBA" id="ARBA00022448"/>
    </source>
</evidence>
<evidence type="ECO:0000256" key="3">
    <source>
        <dbReference type="ARBA" id="ARBA00022475"/>
    </source>
</evidence>
<dbReference type="PROSITE" id="PS50928">
    <property type="entry name" value="ABC_TM1"/>
    <property type="match status" value="1"/>
</dbReference>